<proteinExistence type="predicted"/>
<comment type="caution">
    <text evidence="1">The sequence shown here is derived from an EMBL/GenBank/DDBJ whole genome shotgun (WGS) entry which is preliminary data.</text>
</comment>
<evidence type="ECO:0000313" key="1">
    <source>
        <dbReference type="EMBL" id="KRZ25524.1"/>
    </source>
</evidence>
<name>A0A0V1IS33_TRIPS</name>
<evidence type="ECO:0000313" key="2">
    <source>
        <dbReference type="Proteomes" id="UP000054805"/>
    </source>
</evidence>
<reference evidence="1 2" key="1">
    <citation type="submission" date="2015-01" db="EMBL/GenBank/DDBJ databases">
        <title>Evolution of Trichinella species and genotypes.</title>
        <authorList>
            <person name="Korhonen P.K."/>
            <person name="Edoardo P."/>
            <person name="Giuseppe L.R."/>
            <person name="Gasser R.B."/>
        </authorList>
    </citation>
    <scope>NUCLEOTIDE SEQUENCE [LARGE SCALE GENOMIC DNA]</scope>
    <source>
        <strain evidence="1">ISS588</strain>
    </source>
</reference>
<dbReference type="Proteomes" id="UP000054805">
    <property type="component" value="Unassembled WGS sequence"/>
</dbReference>
<sequence length="76" mass="8585">MALNELIVAELLDSKCIQQVMLKFPRNENVLLIETKKSMKCTVENVDDLLNYFSNSPNQFFTSVNRESIASADNGT</sequence>
<gene>
    <name evidence="1" type="ORF">T4B_10370</name>
</gene>
<keyword evidence="2" id="KW-1185">Reference proteome</keyword>
<protein>
    <submittedName>
        <fullName evidence="1">Uncharacterized protein</fullName>
    </submittedName>
</protein>
<dbReference type="EMBL" id="JYDS01000100">
    <property type="protein sequence ID" value="KRZ25524.1"/>
    <property type="molecule type" value="Genomic_DNA"/>
</dbReference>
<dbReference type="AlphaFoldDB" id="A0A0V1IS33"/>
<accession>A0A0V1IS33</accession>
<organism evidence="1 2">
    <name type="scientific">Trichinella pseudospiralis</name>
    <name type="common">Parasitic roundworm</name>
    <dbReference type="NCBI Taxonomy" id="6337"/>
    <lineage>
        <taxon>Eukaryota</taxon>
        <taxon>Metazoa</taxon>
        <taxon>Ecdysozoa</taxon>
        <taxon>Nematoda</taxon>
        <taxon>Enoplea</taxon>
        <taxon>Dorylaimia</taxon>
        <taxon>Trichinellida</taxon>
        <taxon>Trichinellidae</taxon>
        <taxon>Trichinella</taxon>
    </lineage>
</organism>